<evidence type="ECO:0000259" key="4">
    <source>
        <dbReference type="PROSITE" id="PS51037"/>
    </source>
</evidence>
<dbReference type="Pfam" id="PF03366">
    <property type="entry name" value="YEATS"/>
    <property type="match status" value="1"/>
</dbReference>
<keyword evidence="3" id="KW-0175">Coiled coil</keyword>
<gene>
    <name evidence="3" type="primary">YAF9</name>
    <name evidence="5" type="ORF">BOTBODRAFT_166080</name>
</gene>
<feature type="domain" description="YEATS" evidence="4">
    <location>
        <begin position="6"/>
        <end position="176"/>
    </location>
</feature>
<keyword evidence="3" id="KW-0010">Activator</keyword>
<reference evidence="6" key="1">
    <citation type="journal article" date="2014" name="Proc. Natl. Acad. Sci. U.S.A.">
        <title>Extensive sampling of basidiomycete genomes demonstrates inadequacy of the white-rot/brown-rot paradigm for wood decay fungi.</title>
        <authorList>
            <person name="Riley R."/>
            <person name="Salamov A.A."/>
            <person name="Brown D.W."/>
            <person name="Nagy L.G."/>
            <person name="Floudas D."/>
            <person name="Held B.W."/>
            <person name="Levasseur A."/>
            <person name="Lombard V."/>
            <person name="Morin E."/>
            <person name="Otillar R."/>
            <person name="Lindquist E.A."/>
            <person name="Sun H."/>
            <person name="LaButti K.M."/>
            <person name="Schmutz J."/>
            <person name="Jabbour D."/>
            <person name="Luo H."/>
            <person name="Baker S.E."/>
            <person name="Pisabarro A.G."/>
            <person name="Walton J.D."/>
            <person name="Blanchette R.A."/>
            <person name="Henrissat B."/>
            <person name="Martin F."/>
            <person name="Cullen D."/>
            <person name="Hibbett D.S."/>
            <person name="Grigoriev I.V."/>
        </authorList>
    </citation>
    <scope>NUCLEOTIDE SEQUENCE [LARGE SCALE GENOMIC DNA]</scope>
    <source>
        <strain evidence="6">FD-172 SS1</strain>
    </source>
</reference>
<organism evidence="5 6">
    <name type="scientific">Botryobasidium botryosum (strain FD-172 SS1)</name>
    <dbReference type="NCBI Taxonomy" id="930990"/>
    <lineage>
        <taxon>Eukaryota</taxon>
        <taxon>Fungi</taxon>
        <taxon>Dikarya</taxon>
        <taxon>Basidiomycota</taxon>
        <taxon>Agaricomycotina</taxon>
        <taxon>Agaricomycetes</taxon>
        <taxon>Cantharellales</taxon>
        <taxon>Botryobasidiaceae</taxon>
        <taxon>Botryobasidium</taxon>
    </lineage>
</organism>
<dbReference type="EMBL" id="KL198093">
    <property type="protein sequence ID" value="KDQ08226.1"/>
    <property type="molecule type" value="Genomic_DNA"/>
</dbReference>
<comment type="domain">
    <text evidence="3">The coiled-coil domain is required for assembly into the NuA4 complex.</text>
</comment>
<keyword evidence="1 2" id="KW-0539">Nucleus</keyword>
<dbReference type="Gene3D" id="2.60.40.1970">
    <property type="entry name" value="YEATS domain"/>
    <property type="match status" value="1"/>
</dbReference>
<keyword evidence="3" id="KW-0804">Transcription</keyword>
<dbReference type="GO" id="GO:0005737">
    <property type="term" value="C:cytoplasm"/>
    <property type="evidence" value="ECO:0007669"/>
    <property type="project" value="UniProtKB-SubCell"/>
</dbReference>
<comment type="subunit">
    <text evidence="3">Component of the SWR1 chromatin-remodeling complex and of the NuA4 histone acetyltransferase complex.</text>
</comment>
<comment type="function">
    <text evidence="3">Component of the SWR1 complex which mediates the ATP-dependent exchange of histone H2A for an H2A variant leading to transcriptional regulation of selected genes by chromatin remodeling. Component of the NuA4 histone acetyltransferase complex which is involved in transcriptional activation of selected genes principally by acetylation of nucleosomal histones H4 and H2A. The NuA4 complex is also involved in DNA repair. Yaf9 may also be required for viability in conditions in which the structural integrity of the spindle is compromised.</text>
</comment>
<dbReference type="PROSITE" id="PS51037">
    <property type="entry name" value="YEATS"/>
    <property type="match status" value="1"/>
</dbReference>
<dbReference type="GO" id="GO:0006325">
    <property type="term" value="P:chromatin organization"/>
    <property type="evidence" value="ECO:0007669"/>
    <property type="project" value="UniProtKB-KW"/>
</dbReference>
<evidence type="ECO:0000313" key="6">
    <source>
        <dbReference type="Proteomes" id="UP000027195"/>
    </source>
</evidence>
<dbReference type="FunCoup" id="A0A067M9F2">
    <property type="interactions" value="430"/>
</dbReference>
<dbReference type="HOGENOM" id="CLU_051385_2_1_1"/>
<evidence type="ECO:0000256" key="1">
    <source>
        <dbReference type="ARBA" id="ARBA00023242"/>
    </source>
</evidence>
<dbReference type="GO" id="GO:0006281">
    <property type="term" value="P:DNA repair"/>
    <property type="evidence" value="ECO:0007669"/>
    <property type="project" value="UniProtKB-UniRule"/>
</dbReference>
<keyword evidence="6" id="KW-1185">Reference proteome</keyword>
<evidence type="ECO:0000313" key="5">
    <source>
        <dbReference type="EMBL" id="KDQ08226.1"/>
    </source>
</evidence>
<dbReference type="AlphaFoldDB" id="A0A067M9F2"/>
<dbReference type="InterPro" id="IPR055129">
    <property type="entry name" value="YEATS_dom"/>
</dbReference>
<protein>
    <recommendedName>
        <fullName evidence="3">Protein AF-9 homolog</fullName>
    </recommendedName>
</protein>
<accession>A0A067M9F2</accession>
<keyword evidence="3" id="KW-0227">DNA damage</keyword>
<sequence>MAAQDRVKGVIIHRPVIYGNSAVLLTPTERGAVAPEHTHRWTVAVRSAASPTEGRTDSVGGADDISYFIKRVSFKLHETYPNPNRNIDKPPFEVSETGWGEFEIQIRITFVPEANEKPVSFYHHLKLHPWNAPPPSEDPVPTPSSVPPVEAVHAWQYDEIVFSDPPRAFLDILLANPPTPLPKFKKRAVPPHVAHPASVVATTRGTPEFSVVMEREERERLDSARKDVVSETDKWREKLIEKEKELEMLKKELEKQT</sequence>
<dbReference type="OrthoDB" id="16041at2759"/>
<name>A0A067M9F2_BOTB1</name>
<keyword evidence="3" id="KW-0805">Transcription regulation</keyword>
<dbReference type="PANTHER" id="PTHR23195">
    <property type="entry name" value="YEATS DOMAIN"/>
    <property type="match status" value="1"/>
</dbReference>
<dbReference type="Proteomes" id="UP000027195">
    <property type="component" value="Unassembled WGS sequence"/>
</dbReference>
<evidence type="ECO:0000256" key="2">
    <source>
        <dbReference type="PROSITE-ProRule" id="PRU00376"/>
    </source>
</evidence>
<dbReference type="GO" id="GO:0000812">
    <property type="term" value="C:Swr1 complex"/>
    <property type="evidence" value="ECO:0007669"/>
    <property type="project" value="UniProtKB-UniRule"/>
</dbReference>
<proteinExistence type="inferred from homology"/>
<dbReference type="STRING" id="930990.A0A067M9F2"/>
<comment type="subcellular location">
    <subcellularLocation>
        <location evidence="3">Nucleus</location>
    </subcellularLocation>
    <subcellularLocation>
        <location evidence="3">Cytoplasm</location>
    </subcellularLocation>
</comment>
<dbReference type="InterPro" id="IPR038704">
    <property type="entry name" value="YEAST_sf"/>
</dbReference>
<dbReference type="InParanoid" id="A0A067M9F2"/>
<dbReference type="GO" id="GO:0006355">
    <property type="term" value="P:regulation of DNA-templated transcription"/>
    <property type="evidence" value="ECO:0007669"/>
    <property type="project" value="InterPro"/>
</dbReference>
<keyword evidence="3" id="KW-0963">Cytoplasm</keyword>
<keyword evidence="3" id="KW-0156">Chromatin regulator</keyword>
<evidence type="ECO:0000256" key="3">
    <source>
        <dbReference type="RuleBase" id="RU367117"/>
    </source>
</evidence>
<dbReference type="InterPro" id="IPR005033">
    <property type="entry name" value="YEATS"/>
</dbReference>
<comment type="similarity">
    <text evidence="3">Belongs to the YAF9 family.</text>
</comment>
<dbReference type="CDD" id="cd16908">
    <property type="entry name" value="YEATS_Yaf9_like"/>
    <property type="match status" value="1"/>
</dbReference>
<keyword evidence="3" id="KW-0234">DNA repair</keyword>